<evidence type="ECO:0000313" key="2">
    <source>
        <dbReference type="EMBL" id="VWB62870.1"/>
    </source>
</evidence>
<proteinExistence type="predicted"/>
<evidence type="ECO:0000256" key="1">
    <source>
        <dbReference type="SAM" id="MobiDB-lite"/>
    </source>
</evidence>
<gene>
    <name evidence="2" type="ORF">BLA23254_02914</name>
</gene>
<name>A0A6P2KXD1_BURL3</name>
<protein>
    <submittedName>
        <fullName evidence="2">Uncharacterized protein</fullName>
    </submittedName>
</protein>
<evidence type="ECO:0000313" key="3">
    <source>
        <dbReference type="Proteomes" id="UP000494218"/>
    </source>
</evidence>
<dbReference type="Proteomes" id="UP000494218">
    <property type="component" value="Unassembled WGS sequence"/>
</dbReference>
<reference evidence="2 3" key="1">
    <citation type="submission" date="2019-09" db="EMBL/GenBank/DDBJ databases">
        <authorList>
            <person name="Depoorter E."/>
        </authorList>
    </citation>
    <scope>NUCLEOTIDE SEQUENCE [LARGE SCALE GENOMIC DNA]</scope>
    <source>
        <strain evidence="2">LMG 23254</strain>
    </source>
</reference>
<feature type="compositionally biased region" description="Basic and acidic residues" evidence="1">
    <location>
        <begin position="1"/>
        <end position="11"/>
    </location>
</feature>
<dbReference type="AlphaFoldDB" id="A0A6P2KXD1"/>
<feature type="region of interest" description="Disordered" evidence="1">
    <location>
        <begin position="1"/>
        <end position="29"/>
    </location>
</feature>
<dbReference type="EMBL" id="CABVPW010000012">
    <property type="protein sequence ID" value="VWB62870.1"/>
    <property type="molecule type" value="Genomic_DNA"/>
</dbReference>
<accession>A0A6P2KXD1</accession>
<sequence>MRRLGSYDRPEASPVSHHQVPGMEQMSVPFPSSERYSTLTVREYGRLQMLNVELKRAEHWITRRSKDMMMSYRLAVAQERHAADGRLDEDVELIATLVFLARDDQPSFATKDNRIVARIDIPILSKFDRDGSSSLAGIYTKTSDTRHNNPWSQLLLDVYDRALQQDMSKLLNIGSLCIDVMLIHQQFRSW</sequence>
<organism evidence="2 3">
    <name type="scientific">Burkholderia lata (strain ATCC 17760 / DSM 23089 / LMG 22485 / NCIMB 9086 / R18194 / 383)</name>
    <dbReference type="NCBI Taxonomy" id="482957"/>
    <lineage>
        <taxon>Bacteria</taxon>
        <taxon>Pseudomonadati</taxon>
        <taxon>Pseudomonadota</taxon>
        <taxon>Betaproteobacteria</taxon>
        <taxon>Burkholderiales</taxon>
        <taxon>Burkholderiaceae</taxon>
        <taxon>Burkholderia</taxon>
        <taxon>Burkholderia cepacia complex</taxon>
    </lineage>
</organism>